<protein>
    <recommendedName>
        <fullName evidence="4">HTH cro/C1-type domain-containing protein</fullName>
    </recommendedName>
</protein>
<reference evidence="2" key="1">
    <citation type="submission" date="2021-11" db="EMBL/GenBank/DDBJ databases">
        <title>Genome resources and taxonomic validation of 89 Xanthomonas strains.</title>
        <authorList>
            <person name="Tambong J.T."/>
        </authorList>
    </citation>
    <scope>NUCLEOTIDE SEQUENCE</scope>
    <source>
        <strain evidence="2">Bv 5-4A</strain>
    </source>
</reference>
<organism evidence="2 3">
    <name type="scientific">Xanthomonas vesicatoria</name>
    <dbReference type="NCBI Taxonomy" id="56460"/>
    <lineage>
        <taxon>Bacteria</taxon>
        <taxon>Pseudomonadati</taxon>
        <taxon>Pseudomonadota</taxon>
        <taxon>Gammaproteobacteria</taxon>
        <taxon>Lysobacterales</taxon>
        <taxon>Lysobacteraceae</taxon>
        <taxon>Xanthomonas</taxon>
    </lineage>
</organism>
<evidence type="ECO:0000256" key="1">
    <source>
        <dbReference type="SAM" id="MobiDB-lite"/>
    </source>
</evidence>
<dbReference type="GeneID" id="46982262"/>
<evidence type="ECO:0008006" key="4">
    <source>
        <dbReference type="Google" id="ProtNLM"/>
    </source>
</evidence>
<name>A0ABS8LD62_9XANT</name>
<comment type="caution">
    <text evidence="2">The sequence shown here is derived from an EMBL/GenBank/DDBJ whole genome shotgun (WGS) entry which is preliminary data.</text>
</comment>
<dbReference type="EMBL" id="JAJIUN010000076">
    <property type="protein sequence ID" value="MCC8623680.1"/>
    <property type="molecule type" value="Genomic_DNA"/>
</dbReference>
<accession>A0ABS8LD62</accession>
<sequence>MSQASRVMYYSNNNQRGGRFFIPANDPAKNKSTGGVIGFSCAALLGVAFAGGVSAGQAAPTSPIVQTDIKATPVLSKSRREAGANSDTDSAPPSQWAQDIEWVKAQADVSVSALASLFDVTRKTFYGWMNGEVSPRPHRVIRVSALRAALASLPTREERNAVFGLLDRRVGAGTTIREMLASKEEDANVLDQLTDALQELDPQIKKAAERAKRTGTKSRAFEVNFPVA</sequence>
<proteinExistence type="predicted"/>
<keyword evidence="3" id="KW-1185">Reference proteome</keyword>
<feature type="region of interest" description="Disordered" evidence="1">
    <location>
        <begin position="76"/>
        <end position="95"/>
    </location>
</feature>
<evidence type="ECO:0000313" key="3">
    <source>
        <dbReference type="Proteomes" id="UP001430544"/>
    </source>
</evidence>
<gene>
    <name evidence="2" type="ORF">LN473_17180</name>
</gene>
<feature type="compositionally biased region" description="Polar residues" evidence="1">
    <location>
        <begin position="85"/>
        <end position="95"/>
    </location>
</feature>
<dbReference type="RefSeq" id="WP_126936582.1">
    <property type="nucleotide sequence ID" value="NZ_CP018470.1"/>
</dbReference>
<dbReference type="Proteomes" id="UP001430544">
    <property type="component" value="Unassembled WGS sequence"/>
</dbReference>
<evidence type="ECO:0000313" key="2">
    <source>
        <dbReference type="EMBL" id="MCC8623680.1"/>
    </source>
</evidence>